<evidence type="ECO:0000313" key="3">
    <source>
        <dbReference type="Proteomes" id="UP000306102"/>
    </source>
</evidence>
<keyword evidence="1" id="KW-0812">Transmembrane</keyword>
<evidence type="ECO:0000256" key="1">
    <source>
        <dbReference type="SAM" id="Phobius"/>
    </source>
</evidence>
<name>A0A4V3WPD1_CAMSN</name>
<dbReference type="PANTHER" id="PTHR34379">
    <property type="entry name" value="OS07G0553800 PROTEIN"/>
    <property type="match status" value="1"/>
</dbReference>
<dbReference type="EMBL" id="SDRB02004376">
    <property type="protein sequence ID" value="THG15957.1"/>
    <property type="molecule type" value="Genomic_DNA"/>
</dbReference>
<dbReference type="AlphaFoldDB" id="A0A4V3WPD1"/>
<reference evidence="2 3" key="1">
    <citation type="journal article" date="2018" name="Proc. Natl. Acad. Sci. U.S.A.">
        <title>Draft genome sequence of Camellia sinensis var. sinensis provides insights into the evolution of the tea genome and tea quality.</title>
        <authorList>
            <person name="Wei C."/>
            <person name="Yang H."/>
            <person name="Wang S."/>
            <person name="Zhao J."/>
            <person name="Liu C."/>
            <person name="Gao L."/>
            <person name="Xia E."/>
            <person name="Lu Y."/>
            <person name="Tai Y."/>
            <person name="She G."/>
            <person name="Sun J."/>
            <person name="Cao H."/>
            <person name="Tong W."/>
            <person name="Gao Q."/>
            <person name="Li Y."/>
            <person name="Deng W."/>
            <person name="Jiang X."/>
            <person name="Wang W."/>
            <person name="Chen Q."/>
            <person name="Zhang S."/>
            <person name="Li H."/>
            <person name="Wu J."/>
            <person name="Wang P."/>
            <person name="Li P."/>
            <person name="Shi C."/>
            <person name="Zheng F."/>
            <person name="Jian J."/>
            <person name="Huang B."/>
            <person name="Shan D."/>
            <person name="Shi M."/>
            <person name="Fang C."/>
            <person name="Yue Y."/>
            <person name="Li F."/>
            <person name="Li D."/>
            <person name="Wei S."/>
            <person name="Han B."/>
            <person name="Jiang C."/>
            <person name="Yin Y."/>
            <person name="Xia T."/>
            <person name="Zhang Z."/>
            <person name="Bennetzen J.L."/>
            <person name="Zhao S."/>
            <person name="Wan X."/>
        </authorList>
    </citation>
    <scope>NUCLEOTIDE SEQUENCE [LARGE SCALE GENOMIC DNA]</scope>
    <source>
        <strain evidence="3">cv. Shuchazao</strain>
        <tissue evidence="2">Leaf</tissue>
    </source>
</reference>
<dbReference type="InterPro" id="IPR040411">
    <property type="entry name" value="At5g23160-like"/>
</dbReference>
<comment type="caution">
    <text evidence="2">The sequence shown here is derived from an EMBL/GenBank/DDBJ whole genome shotgun (WGS) entry which is preliminary data.</text>
</comment>
<gene>
    <name evidence="2" type="ORF">TEA_029916</name>
</gene>
<evidence type="ECO:0000313" key="2">
    <source>
        <dbReference type="EMBL" id="THG15957.1"/>
    </source>
</evidence>
<dbReference type="PANTHER" id="PTHR34379:SF6">
    <property type="entry name" value="PROTEIN 3F"/>
    <property type="match status" value="1"/>
</dbReference>
<organism evidence="2 3">
    <name type="scientific">Camellia sinensis var. sinensis</name>
    <name type="common">China tea</name>
    <dbReference type="NCBI Taxonomy" id="542762"/>
    <lineage>
        <taxon>Eukaryota</taxon>
        <taxon>Viridiplantae</taxon>
        <taxon>Streptophyta</taxon>
        <taxon>Embryophyta</taxon>
        <taxon>Tracheophyta</taxon>
        <taxon>Spermatophyta</taxon>
        <taxon>Magnoliopsida</taxon>
        <taxon>eudicotyledons</taxon>
        <taxon>Gunneridae</taxon>
        <taxon>Pentapetalae</taxon>
        <taxon>asterids</taxon>
        <taxon>Ericales</taxon>
        <taxon>Theaceae</taxon>
        <taxon>Camellia</taxon>
    </lineage>
</organism>
<keyword evidence="3" id="KW-1185">Reference proteome</keyword>
<keyword evidence="1" id="KW-1133">Transmembrane helix</keyword>
<protein>
    <submittedName>
        <fullName evidence="2">Uncharacterized protein</fullName>
    </submittedName>
</protein>
<proteinExistence type="predicted"/>
<feature type="transmembrane region" description="Helical" evidence="1">
    <location>
        <begin position="171"/>
        <end position="199"/>
    </location>
</feature>
<dbReference type="Proteomes" id="UP000306102">
    <property type="component" value="Unassembled WGS sequence"/>
</dbReference>
<keyword evidence="1" id="KW-0472">Membrane</keyword>
<accession>A0A4V3WPD1</accession>
<sequence>MKNKLFLCFRPVTIETETQSNDRAFTRRTVANHIIAKVSVINKSPFSSCESSKYSEKVIHDRKRDTKKKSFTGVVKAVLFEVSLRKKARDRKALQLKVGSKISDSSESDLFSGISKSPNTNSHSFESSSSSCSSLDLSPNKCCDSQLINLSSLNLKKQSINKESGVSSSKAGLLLILIILSFTIFCGRLRAMLFTWLWLYLMSRRRREIAGR</sequence>